<comment type="caution">
    <text evidence="1">The sequence shown here is derived from an EMBL/GenBank/DDBJ whole genome shotgun (WGS) entry which is preliminary data.</text>
</comment>
<keyword evidence="2" id="KW-1185">Reference proteome</keyword>
<evidence type="ECO:0000313" key="2">
    <source>
        <dbReference type="Proteomes" id="UP000723463"/>
    </source>
</evidence>
<name>A0A9P6F333_9FUNG</name>
<proteinExistence type="predicted"/>
<sequence length="107" mass="11961">MVETAVPEVDDEGKPVLDQDGNVTTKVVYGSRKNKSLQRPALICIGFAQFILRTGLPSKHAKHIRRFVQVARPLGYIEVDCDELCTSAKFPKDGCNEFLESLPNRSR</sequence>
<dbReference type="EMBL" id="JAAAXW010000180">
    <property type="protein sequence ID" value="KAF9541030.1"/>
    <property type="molecule type" value="Genomic_DNA"/>
</dbReference>
<reference evidence="1" key="1">
    <citation type="journal article" date="2020" name="Fungal Divers.">
        <title>Resolving the Mortierellaceae phylogeny through synthesis of multi-gene phylogenetics and phylogenomics.</title>
        <authorList>
            <person name="Vandepol N."/>
            <person name="Liber J."/>
            <person name="Desiro A."/>
            <person name="Na H."/>
            <person name="Kennedy M."/>
            <person name="Barry K."/>
            <person name="Grigoriev I.V."/>
            <person name="Miller A.N."/>
            <person name="O'Donnell K."/>
            <person name="Stajich J.E."/>
            <person name="Bonito G."/>
        </authorList>
    </citation>
    <scope>NUCLEOTIDE SEQUENCE</scope>
    <source>
        <strain evidence="1">NRRL 2591</strain>
    </source>
</reference>
<accession>A0A9P6F333</accession>
<evidence type="ECO:0000313" key="1">
    <source>
        <dbReference type="EMBL" id="KAF9541030.1"/>
    </source>
</evidence>
<organism evidence="1 2">
    <name type="scientific">Mortierella hygrophila</name>
    <dbReference type="NCBI Taxonomy" id="979708"/>
    <lineage>
        <taxon>Eukaryota</taxon>
        <taxon>Fungi</taxon>
        <taxon>Fungi incertae sedis</taxon>
        <taxon>Mucoromycota</taxon>
        <taxon>Mortierellomycotina</taxon>
        <taxon>Mortierellomycetes</taxon>
        <taxon>Mortierellales</taxon>
        <taxon>Mortierellaceae</taxon>
        <taxon>Mortierella</taxon>
    </lineage>
</organism>
<dbReference type="AlphaFoldDB" id="A0A9P6F333"/>
<protein>
    <submittedName>
        <fullName evidence="1">Uncharacterized protein</fullName>
    </submittedName>
</protein>
<gene>
    <name evidence="1" type="ORF">EC957_003558</name>
</gene>
<dbReference type="Proteomes" id="UP000723463">
    <property type="component" value="Unassembled WGS sequence"/>
</dbReference>